<proteinExistence type="predicted"/>
<feature type="compositionally biased region" description="Polar residues" evidence="1">
    <location>
        <begin position="679"/>
        <end position="692"/>
    </location>
</feature>
<protein>
    <recommendedName>
        <fullName evidence="4">PH domain-containing protein</fullName>
    </recommendedName>
</protein>
<feature type="compositionally biased region" description="Basic and acidic residues" evidence="1">
    <location>
        <begin position="18"/>
        <end position="27"/>
    </location>
</feature>
<feature type="compositionally biased region" description="Polar residues" evidence="1">
    <location>
        <begin position="637"/>
        <end position="652"/>
    </location>
</feature>
<organism evidence="2 3">
    <name type="scientific">Gnomoniopsis smithogilvyi</name>
    <dbReference type="NCBI Taxonomy" id="1191159"/>
    <lineage>
        <taxon>Eukaryota</taxon>
        <taxon>Fungi</taxon>
        <taxon>Dikarya</taxon>
        <taxon>Ascomycota</taxon>
        <taxon>Pezizomycotina</taxon>
        <taxon>Sordariomycetes</taxon>
        <taxon>Sordariomycetidae</taxon>
        <taxon>Diaporthales</taxon>
        <taxon>Gnomoniaceae</taxon>
        <taxon>Gnomoniopsis</taxon>
    </lineage>
</organism>
<feature type="compositionally biased region" description="Polar residues" evidence="1">
    <location>
        <begin position="749"/>
        <end position="760"/>
    </location>
</feature>
<feature type="compositionally biased region" description="Basic residues" evidence="1">
    <location>
        <begin position="766"/>
        <end position="775"/>
    </location>
</feature>
<dbReference type="PANTHER" id="PTHR38700">
    <property type="entry name" value="YALI0E22418P"/>
    <property type="match status" value="1"/>
</dbReference>
<dbReference type="AlphaFoldDB" id="A0A9W8YQ92"/>
<feature type="region of interest" description="Disordered" evidence="1">
    <location>
        <begin position="14"/>
        <end position="125"/>
    </location>
</feature>
<feature type="compositionally biased region" description="Low complexity" evidence="1">
    <location>
        <begin position="819"/>
        <end position="828"/>
    </location>
</feature>
<dbReference type="PANTHER" id="PTHR38700:SF1">
    <property type="entry name" value="PH DOMAIN-CONTAINING PROTEIN"/>
    <property type="match status" value="1"/>
</dbReference>
<comment type="caution">
    <text evidence="2">The sequence shown here is derived from an EMBL/GenBank/DDBJ whole genome shotgun (WGS) entry which is preliminary data.</text>
</comment>
<feature type="compositionally biased region" description="Low complexity" evidence="1">
    <location>
        <begin position="864"/>
        <end position="874"/>
    </location>
</feature>
<feature type="compositionally biased region" description="Polar residues" evidence="1">
    <location>
        <begin position="37"/>
        <end position="46"/>
    </location>
</feature>
<keyword evidence="3" id="KW-1185">Reference proteome</keyword>
<dbReference type="EMBL" id="JAPEVB010000004">
    <property type="protein sequence ID" value="KAJ4389267.1"/>
    <property type="molecule type" value="Genomic_DNA"/>
</dbReference>
<dbReference type="Proteomes" id="UP001140453">
    <property type="component" value="Unassembled WGS sequence"/>
</dbReference>
<evidence type="ECO:0000313" key="3">
    <source>
        <dbReference type="Proteomes" id="UP001140453"/>
    </source>
</evidence>
<reference evidence="2" key="1">
    <citation type="submission" date="2022-10" db="EMBL/GenBank/DDBJ databases">
        <title>Tapping the CABI collections for fungal endophytes: first genome assemblies for Collariella, Neodidymelliopsis, Ascochyta clinopodiicola, Didymella pomorum, Didymosphaeria variabile, Neocosmospora piperis and Neocucurbitaria cava.</title>
        <authorList>
            <person name="Hill R."/>
        </authorList>
    </citation>
    <scope>NUCLEOTIDE SEQUENCE</scope>
    <source>
        <strain evidence="2">IMI 355082</strain>
    </source>
</reference>
<evidence type="ECO:0000256" key="1">
    <source>
        <dbReference type="SAM" id="MobiDB-lite"/>
    </source>
</evidence>
<feature type="region of interest" description="Disordered" evidence="1">
    <location>
        <begin position="627"/>
        <end position="921"/>
    </location>
</feature>
<evidence type="ECO:0000313" key="2">
    <source>
        <dbReference type="EMBL" id="KAJ4389267.1"/>
    </source>
</evidence>
<dbReference type="Gene3D" id="3.10.20.90">
    <property type="entry name" value="Phosphatidylinositol 3-kinase Catalytic Subunit, Chain A, domain 1"/>
    <property type="match status" value="1"/>
</dbReference>
<gene>
    <name evidence="2" type="ORF">N0V93_006732</name>
</gene>
<dbReference type="OrthoDB" id="43122at2759"/>
<accession>A0A9W8YQ92</accession>
<name>A0A9W8YQ92_9PEZI</name>
<dbReference type="Gene3D" id="2.30.29.30">
    <property type="entry name" value="Pleckstrin-homology domain (PH domain)/Phosphotyrosine-binding domain (PTB)"/>
    <property type="match status" value="1"/>
</dbReference>
<evidence type="ECO:0008006" key="4">
    <source>
        <dbReference type="Google" id="ProtNLM"/>
    </source>
</evidence>
<dbReference type="InterPro" id="IPR011993">
    <property type="entry name" value="PH-like_dom_sf"/>
</dbReference>
<feature type="region of interest" description="Disordered" evidence="1">
    <location>
        <begin position="155"/>
        <end position="191"/>
    </location>
</feature>
<feature type="compositionally biased region" description="Polar residues" evidence="1">
    <location>
        <begin position="796"/>
        <end position="809"/>
    </location>
</feature>
<sequence length="921" mass="101151">MATGFRKDSRYRALRGKSVSEHHKELEQALGGDHIENSSLSPTRDLTPNWRKRSKTQEHMAAAGASTDDLHSPLLSVPPVPHPQKEHTNTTRPKAAVIPSRPEFGRSISPAPLGKRKSAQVTETATPSVVDDVAFSDKIATSGDDDIQAQELQTVPERDGEKEYDEQPVDQEQVIHQHSRRDPSPLARSEAETDRMLAEQKHLLHQQLMSTGMASESMHSLASTSTFTFSTRTPTKTPVLGKLGFFSRGRSSRATFSPASSTIASMDSDRTQSTEPLISAGAYMAFNQQLLTPPLSPISPSRDARMSQVCVRYQGEWANIPISDTTDTVDVLCQASKVMNSPINTSTSVVLESYASLGLERRLRHYERVAHVTGCWSRKTQNSLLIRHAHNPDSNKDLDFASVPETPPGFMLQLHHCSRPGKWQQRWITLLQDGQMVSSKKPASSFLEKDCQRLCHMAVCDIYVATNEEATASQDHRQSRSYRASPIKGLKPPKKYVLAVKAQNKPITKHEADNYVHFFCTENPDVASRFHDMVHAWRSWYMVKVKRQSQSVPSLDTRETEPAPQITPVEYTPTKSISYLKVSSGHKVKISRDDTPYTIGEIGDSPLIDMKRFDKPLEEYGKDWIKIQRHSGGSPMTPGTTDSGVSLTTPSTGELEGNETFECVSPSEGRRKRLDTKKSSGPSGTVVTTEGSSDVPISITKPPTERSSTPPPEPKPEVSPWLPSASEHTAKLKAEQARIPPPAPPRPATSSGLTGRTSLQPPTESRRRRPTHRTHPSLPPQQVALWREATKWADSRASQNPESSASAPSAGQRLMAHRPSMPSLSPSPAATKRGAPANYPPIWREPATRPSTSGGERASRLARGRSTSGSSVRRGQGGEMPPPMPNMPAHWRQGARDVNARAAAGLSAPNLLNGGRGWAAK</sequence>